<feature type="non-terminal residue" evidence="2">
    <location>
        <position position="1"/>
    </location>
</feature>
<accession>A0A1R3HGM7</accession>
<name>A0A1R3HGM7_COCAP</name>
<feature type="compositionally biased region" description="Polar residues" evidence="1">
    <location>
        <begin position="15"/>
        <end position="29"/>
    </location>
</feature>
<dbReference type="AlphaFoldDB" id="A0A1R3HGM7"/>
<evidence type="ECO:0000313" key="2">
    <source>
        <dbReference type="EMBL" id="OMO69464.1"/>
    </source>
</evidence>
<protein>
    <submittedName>
        <fullName evidence="2">Uncharacterized protein</fullName>
    </submittedName>
</protein>
<dbReference type="EMBL" id="AWWV01012009">
    <property type="protein sequence ID" value="OMO69464.1"/>
    <property type="molecule type" value="Genomic_DNA"/>
</dbReference>
<proteinExistence type="predicted"/>
<feature type="region of interest" description="Disordered" evidence="1">
    <location>
        <begin position="1"/>
        <end position="29"/>
    </location>
</feature>
<reference evidence="2 3" key="1">
    <citation type="submission" date="2013-09" db="EMBL/GenBank/DDBJ databases">
        <title>Corchorus capsularis genome sequencing.</title>
        <authorList>
            <person name="Alam M."/>
            <person name="Haque M.S."/>
            <person name="Islam M.S."/>
            <person name="Emdad E.M."/>
            <person name="Islam M.M."/>
            <person name="Ahmed B."/>
            <person name="Halim A."/>
            <person name="Hossen Q.M.M."/>
            <person name="Hossain M.Z."/>
            <person name="Ahmed R."/>
            <person name="Khan M.M."/>
            <person name="Islam R."/>
            <person name="Rashid M.M."/>
            <person name="Khan S.A."/>
            <person name="Rahman M.S."/>
            <person name="Alam M."/>
        </authorList>
    </citation>
    <scope>NUCLEOTIDE SEQUENCE [LARGE SCALE GENOMIC DNA]</scope>
    <source>
        <strain evidence="3">cv. CVL-1</strain>
        <tissue evidence="2">Whole seedling</tissue>
    </source>
</reference>
<keyword evidence="3" id="KW-1185">Reference proteome</keyword>
<sequence length="29" mass="3110">LRPGSQCDEPKFPATASTSREAICTENSN</sequence>
<evidence type="ECO:0000313" key="3">
    <source>
        <dbReference type="Proteomes" id="UP000188268"/>
    </source>
</evidence>
<dbReference type="Proteomes" id="UP000188268">
    <property type="component" value="Unassembled WGS sequence"/>
</dbReference>
<dbReference type="Gramene" id="OMO69464">
    <property type="protein sequence ID" value="OMO69464"/>
    <property type="gene ID" value="CCACVL1_19475"/>
</dbReference>
<comment type="caution">
    <text evidence="2">The sequence shown here is derived from an EMBL/GenBank/DDBJ whole genome shotgun (WGS) entry which is preliminary data.</text>
</comment>
<organism evidence="2 3">
    <name type="scientific">Corchorus capsularis</name>
    <name type="common">Jute</name>
    <dbReference type="NCBI Taxonomy" id="210143"/>
    <lineage>
        <taxon>Eukaryota</taxon>
        <taxon>Viridiplantae</taxon>
        <taxon>Streptophyta</taxon>
        <taxon>Embryophyta</taxon>
        <taxon>Tracheophyta</taxon>
        <taxon>Spermatophyta</taxon>
        <taxon>Magnoliopsida</taxon>
        <taxon>eudicotyledons</taxon>
        <taxon>Gunneridae</taxon>
        <taxon>Pentapetalae</taxon>
        <taxon>rosids</taxon>
        <taxon>malvids</taxon>
        <taxon>Malvales</taxon>
        <taxon>Malvaceae</taxon>
        <taxon>Grewioideae</taxon>
        <taxon>Apeibeae</taxon>
        <taxon>Corchorus</taxon>
    </lineage>
</organism>
<gene>
    <name evidence="2" type="ORF">CCACVL1_19475</name>
</gene>
<evidence type="ECO:0000256" key="1">
    <source>
        <dbReference type="SAM" id="MobiDB-lite"/>
    </source>
</evidence>